<dbReference type="EMBL" id="JAQGFR010000017">
    <property type="protein sequence ID" value="MEB8512591.1"/>
    <property type="molecule type" value="Genomic_DNA"/>
</dbReference>
<dbReference type="RefSeq" id="WP_231104426.1">
    <property type="nucleotide sequence ID" value="NZ_JAQGFK010000137.1"/>
</dbReference>
<proteinExistence type="predicted"/>
<reference evidence="1 2" key="1">
    <citation type="submission" date="2022-11" db="EMBL/GenBank/DDBJ databases">
        <title>Comparative genomics analysis of Acidithiobacillus ferriphilus.</title>
        <authorList>
            <person name="Ma L."/>
        </authorList>
    </citation>
    <scope>NUCLEOTIDE SEQUENCE [LARGE SCALE GENOMIC DNA]</scope>
    <source>
        <strain evidence="1 2">DY15</strain>
    </source>
</reference>
<comment type="caution">
    <text evidence="1">The sequence shown here is derived from an EMBL/GenBank/DDBJ whole genome shotgun (WGS) entry which is preliminary data.</text>
</comment>
<dbReference type="Proteomes" id="UP001308776">
    <property type="component" value="Unassembled WGS sequence"/>
</dbReference>
<accession>A0ABU6FLU7</accession>
<sequence length="78" mass="9075">MQNKDFYPDPKKTLDTSDDFASFLQTEGVRESASLSRAPVKGAVQIAFWGLRRYYCRHVDTGDNWLYPRDALIRVRAY</sequence>
<name>A0ABU6FLU7_9PROT</name>
<organism evidence="1 2">
    <name type="scientific">Acidithiobacillus ferriphilus</name>
    <dbReference type="NCBI Taxonomy" id="1689834"/>
    <lineage>
        <taxon>Bacteria</taxon>
        <taxon>Pseudomonadati</taxon>
        <taxon>Pseudomonadota</taxon>
        <taxon>Acidithiobacillia</taxon>
        <taxon>Acidithiobacillales</taxon>
        <taxon>Acidithiobacillaceae</taxon>
        <taxon>Acidithiobacillus</taxon>
    </lineage>
</organism>
<protein>
    <submittedName>
        <fullName evidence="1">Uncharacterized protein</fullName>
    </submittedName>
</protein>
<evidence type="ECO:0000313" key="2">
    <source>
        <dbReference type="Proteomes" id="UP001308776"/>
    </source>
</evidence>
<gene>
    <name evidence="1" type="ORF">OW717_00865</name>
</gene>
<evidence type="ECO:0000313" key="1">
    <source>
        <dbReference type="EMBL" id="MEB8512591.1"/>
    </source>
</evidence>
<keyword evidence="2" id="KW-1185">Reference proteome</keyword>